<name>A0A0C2I530_THEKT</name>
<organism evidence="2 3">
    <name type="scientific">Thelohanellus kitauei</name>
    <name type="common">Myxosporean</name>
    <dbReference type="NCBI Taxonomy" id="669202"/>
    <lineage>
        <taxon>Eukaryota</taxon>
        <taxon>Metazoa</taxon>
        <taxon>Cnidaria</taxon>
        <taxon>Myxozoa</taxon>
        <taxon>Myxosporea</taxon>
        <taxon>Bivalvulida</taxon>
        <taxon>Platysporina</taxon>
        <taxon>Myxobolidae</taxon>
        <taxon>Thelohanellus</taxon>
    </lineage>
</organism>
<dbReference type="OMA" id="TMNKRLV"/>
<evidence type="ECO:0000259" key="1">
    <source>
        <dbReference type="PROSITE" id="PS50127"/>
    </source>
</evidence>
<accession>A0A0C2I530</accession>
<dbReference type="Gene3D" id="3.10.110.10">
    <property type="entry name" value="Ubiquitin Conjugating Enzyme"/>
    <property type="match status" value="1"/>
</dbReference>
<dbReference type="InterPro" id="IPR000608">
    <property type="entry name" value="UBC"/>
</dbReference>
<proteinExistence type="predicted"/>
<dbReference type="AlphaFoldDB" id="A0A0C2I530"/>
<dbReference type="InterPro" id="IPR050113">
    <property type="entry name" value="Ub_conjugating_enzyme"/>
</dbReference>
<dbReference type="InterPro" id="IPR016135">
    <property type="entry name" value="UBQ-conjugating_enzyme/RWD"/>
</dbReference>
<comment type="caution">
    <text evidence="2">The sequence shown here is derived from an EMBL/GenBank/DDBJ whole genome shotgun (WGS) entry which is preliminary data.</text>
</comment>
<evidence type="ECO:0000313" key="3">
    <source>
        <dbReference type="Proteomes" id="UP000031668"/>
    </source>
</evidence>
<protein>
    <submittedName>
        <fullName evidence="2">Ubiquitin-conjugating enzyme E2 L3</fullName>
    </submittedName>
</protein>
<dbReference type="Pfam" id="PF00179">
    <property type="entry name" value="UQ_con"/>
    <property type="match status" value="1"/>
</dbReference>
<dbReference type="OrthoDB" id="9973183at2759"/>
<evidence type="ECO:0000313" key="2">
    <source>
        <dbReference type="EMBL" id="KII60253.1"/>
    </source>
</evidence>
<reference evidence="2 3" key="1">
    <citation type="journal article" date="2014" name="Genome Biol. Evol.">
        <title>The genome of the myxosporean Thelohanellus kitauei shows adaptations to nutrient acquisition within its fish host.</title>
        <authorList>
            <person name="Yang Y."/>
            <person name="Xiong J."/>
            <person name="Zhou Z."/>
            <person name="Huo F."/>
            <person name="Miao W."/>
            <person name="Ran C."/>
            <person name="Liu Y."/>
            <person name="Zhang J."/>
            <person name="Feng J."/>
            <person name="Wang M."/>
            <person name="Wang M."/>
            <person name="Wang L."/>
            <person name="Yao B."/>
        </authorList>
    </citation>
    <scope>NUCLEOTIDE SEQUENCE [LARGE SCALE GENOMIC DNA]</scope>
    <source>
        <strain evidence="2">Wuqing</strain>
    </source>
</reference>
<gene>
    <name evidence="2" type="ORF">RF11_00826</name>
</gene>
<dbReference type="Proteomes" id="UP000031668">
    <property type="component" value="Unassembled WGS sequence"/>
</dbReference>
<dbReference type="SMART" id="SM00212">
    <property type="entry name" value="UBCc"/>
    <property type="match status" value="1"/>
</dbReference>
<dbReference type="PANTHER" id="PTHR24067">
    <property type="entry name" value="UBIQUITIN-CONJUGATING ENZYME E2"/>
    <property type="match status" value="1"/>
</dbReference>
<dbReference type="PROSITE" id="PS50127">
    <property type="entry name" value="UBC_2"/>
    <property type="match status" value="1"/>
</dbReference>
<dbReference type="EMBL" id="JWZT01005734">
    <property type="protein sequence ID" value="KII60253.1"/>
    <property type="molecule type" value="Genomic_DNA"/>
</dbReference>
<dbReference type="CDD" id="cd23801">
    <property type="entry name" value="UBCc_UBE2L3"/>
    <property type="match status" value="1"/>
</dbReference>
<keyword evidence="3" id="KW-1185">Reference proteome</keyword>
<sequence>MAASRRLKKDLEELAKDPISKNVKVKASDDNMYHWCLEINPRSEPFRKYKFIVRMIFPTEYPFKPPKLCFETPIYHPNVNEQGHFCLDSILPDQWKPATPAKRILTELLELIDSETLPSPIRIDIADEYVNNKEKFVKDAEKHCQAHAKIWIS</sequence>
<dbReference type="SUPFAM" id="SSF54495">
    <property type="entry name" value="UBC-like"/>
    <property type="match status" value="1"/>
</dbReference>
<feature type="domain" description="UBC core" evidence="1">
    <location>
        <begin position="2"/>
        <end position="149"/>
    </location>
</feature>